<dbReference type="EMBL" id="CP018799">
    <property type="protein sequence ID" value="ATX80184.1"/>
    <property type="molecule type" value="Genomic_DNA"/>
</dbReference>
<reference evidence="2 3" key="1">
    <citation type="submission" date="2016-12" db="EMBL/GenBank/DDBJ databases">
        <title>Isolation and genomic insights into novel planktonic Zetaproteobacteria from stratified waters of the Chesapeake Bay.</title>
        <authorList>
            <person name="McAllister S.M."/>
            <person name="Kato S."/>
            <person name="Chan C.S."/>
            <person name="Chiu B.K."/>
            <person name="Field E.K."/>
        </authorList>
    </citation>
    <scope>NUCLEOTIDE SEQUENCE [LARGE SCALE GENOMIC DNA]</scope>
    <source>
        <strain evidence="2 3">CP-5</strain>
    </source>
</reference>
<dbReference type="PROSITE" id="PS50042">
    <property type="entry name" value="CNMP_BINDING_3"/>
    <property type="match status" value="1"/>
</dbReference>
<organism evidence="2 3">
    <name type="scientific">Mariprofundus aestuarium</name>
    <dbReference type="NCBI Taxonomy" id="1921086"/>
    <lineage>
        <taxon>Bacteria</taxon>
        <taxon>Pseudomonadati</taxon>
        <taxon>Pseudomonadota</taxon>
        <taxon>Candidatius Mariprofundia</taxon>
        <taxon>Mariprofundales</taxon>
        <taxon>Mariprofundaceae</taxon>
        <taxon>Mariprofundus</taxon>
    </lineage>
</organism>
<protein>
    <submittedName>
        <fullName evidence="2">Cyclic nucleotide-binding domain-containing protein</fullName>
    </submittedName>
</protein>
<proteinExistence type="predicted"/>
<evidence type="ECO:0000313" key="3">
    <source>
        <dbReference type="Proteomes" id="UP000231701"/>
    </source>
</evidence>
<name>A0A2K8L5B3_MARES</name>
<dbReference type="KEGG" id="maes:Ga0123461_1771"/>
<evidence type="ECO:0000259" key="1">
    <source>
        <dbReference type="PROSITE" id="PS50042"/>
    </source>
</evidence>
<dbReference type="InterPro" id="IPR018490">
    <property type="entry name" value="cNMP-bd_dom_sf"/>
</dbReference>
<evidence type="ECO:0000313" key="2">
    <source>
        <dbReference type="EMBL" id="ATX80184.1"/>
    </source>
</evidence>
<dbReference type="SUPFAM" id="SSF51206">
    <property type="entry name" value="cAMP-binding domain-like"/>
    <property type="match status" value="1"/>
</dbReference>
<gene>
    <name evidence="2" type="ORF">Ga0123461_1771</name>
</gene>
<feature type="domain" description="Cyclic nucleotide-binding" evidence="1">
    <location>
        <begin position="28"/>
        <end position="140"/>
    </location>
</feature>
<dbReference type="InterPro" id="IPR000595">
    <property type="entry name" value="cNMP-bd_dom"/>
</dbReference>
<accession>A0A2K8L5B3</accession>
<dbReference type="Gene3D" id="2.60.120.10">
    <property type="entry name" value="Jelly Rolls"/>
    <property type="match status" value="1"/>
</dbReference>
<dbReference type="Proteomes" id="UP000231701">
    <property type="component" value="Chromosome"/>
</dbReference>
<dbReference type="OrthoDB" id="5294595at2"/>
<dbReference type="CDD" id="cd00038">
    <property type="entry name" value="CAP_ED"/>
    <property type="match status" value="1"/>
</dbReference>
<dbReference type="RefSeq" id="WP_100277987.1">
    <property type="nucleotide sequence ID" value="NZ_CP018799.1"/>
</dbReference>
<dbReference type="Pfam" id="PF00027">
    <property type="entry name" value="cNMP_binding"/>
    <property type="match status" value="1"/>
</dbReference>
<sequence length="170" mass="19319">MGTQQLNYAFEASVISNSQYRRFRDLHACNALDDDETVRIFACMEQLNIAAGTTIYEANSPSNQTIYLITAGRAAVSTPGNNIYSQLGEGDLFGLFTFLDDQRMHSATVKAASDLELLTINRAYFNLITLEEPQLGNRMLRFMFHLLSSKALRFEHEYAEMHEFVTAEHY</sequence>
<dbReference type="InterPro" id="IPR014710">
    <property type="entry name" value="RmlC-like_jellyroll"/>
</dbReference>
<dbReference type="SMART" id="SM00100">
    <property type="entry name" value="cNMP"/>
    <property type="match status" value="1"/>
</dbReference>
<keyword evidence="3" id="KW-1185">Reference proteome</keyword>
<dbReference type="AlphaFoldDB" id="A0A2K8L5B3"/>